<reference evidence="1" key="1">
    <citation type="submission" date="2014-11" db="EMBL/GenBank/DDBJ databases">
        <authorList>
            <person name="Amaro Gonzalez C."/>
        </authorList>
    </citation>
    <scope>NUCLEOTIDE SEQUENCE</scope>
</reference>
<organism evidence="1">
    <name type="scientific">Anguilla anguilla</name>
    <name type="common">European freshwater eel</name>
    <name type="synonym">Muraena anguilla</name>
    <dbReference type="NCBI Taxonomy" id="7936"/>
    <lineage>
        <taxon>Eukaryota</taxon>
        <taxon>Metazoa</taxon>
        <taxon>Chordata</taxon>
        <taxon>Craniata</taxon>
        <taxon>Vertebrata</taxon>
        <taxon>Euteleostomi</taxon>
        <taxon>Actinopterygii</taxon>
        <taxon>Neopterygii</taxon>
        <taxon>Teleostei</taxon>
        <taxon>Anguilliformes</taxon>
        <taxon>Anguillidae</taxon>
        <taxon>Anguilla</taxon>
    </lineage>
</organism>
<proteinExistence type="predicted"/>
<protein>
    <submittedName>
        <fullName evidence="1">Uncharacterized protein</fullName>
    </submittedName>
</protein>
<accession>A0A0E9REE3</accession>
<dbReference type="EMBL" id="GBXM01081395">
    <property type="protein sequence ID" value="JAH27182.1"/>
    <property type="molecule type" value="Transcribed_RNA"/>
</dbReference>
<evidence type="ECO:0000313" key="1">
    <source>
        <dbReference type="EMBL" id="JAH27182.1"/>
    </source>
</evidence>
<name>A0A0E9REE3_ANGAN</name>
<reference evidence="1" key="2">
    <citation type="journal article" date="2015" name="Fish Shellfish Immunol.">
        <title>Early steps in the European eel (Anguilla anguilla)-Vibrio vulnificus interaction in the gills: Role of the RtxA13 toxin.</title>
        <authorList>
            <person name="Callol A."/>
            <person name="Pajuelo D."/>
            <person name="Ebbesson L."/>
            <person name="Teles M."/>
            <person name="MacKenzie S."/>
            <person name="Amaro C."/>
        </authorList>
    </citation>
    <scope>NUCLEOTIDE SEQUENCE</scope>
</reference>
<sequence length="10" mass="1113">MSHNNVIVVT</sequence>